<dbReference type="EMBL" id="JAMOIM010000029">
    <property type="protein sequence ID" value="MCW6511594.1"/>
    <property type="molecule type" value="Genomic_DNA"/>
</dbReference>
<dbReference type="InterPro" id="IPR029044">
    <property type="entry name" value="Nucleotide-diphossugar_trans"/>
</dbReference>
<evidence type="ECO:0000259" key="1">
    <source>
        <dbReference type="Pfam" id="PF00535"/>
    </source>
</evidence>
<accession>A0AA41YZU0</accession>
<gene>
    <name evidence="2" type="ORF">M8523_26840</name>
</gene>
<dbReference type="InterPro" id="IPR001173">
    <property type="entry name" value="Glyco_trans_2-like"/>
</dbReference>
<dbReference type="Pfam" id="PF00535">
    <property type="entry name" value="Glycos_transf_2"/>
    <property type="match status" value="1"/>
</dbReference>
<comment type="caution">
    <text evidence="2">The sequence shown here is derived from an EMBL/GenBank/DDBJ whole genome shotgun (WGS) entry which is preliminary data.</text>
</comment>
<evidence type="ECO:0000313" key="2">
    <source>
        <dbReference type="EMBL" id="MCW6511594.1"/>
    </source>
</evidence>
<dbReference type="PANTHER" id="PTHR43685:SF2">
    <property type="entry name" value="GLYCOSYLTRANSFERASE 2-LIKE DOMAIN-CONTAINING PROTEIN"/>
    <property type="match status" value="1"/>
</dbReference>
<evidence type="ECO:0000313" key="3">
    <source>
        <dbReference type="Proteomes" id="UP001165667"/>
    </source>
</evidence>
<dbReference type="Proteomes" id="UP001165667">
    <property type="component" value="Unassembled WGS sequence"/>
</dbReference>
<dbReference type="AlphaFoldDB" id="A0AA41YZU0"/>
<protein>
    <submittedName>
        <fullName evidence="2">Glycosyltransferase</fullName>
    </submittedName>
</protein>
<dbReference type="PANTHER" id="PTHR43685">
    <property type="entry name" value="GLYCOSYLTRANSFERASE"/>
    <property type="match status" value="1"/>
</dbReference>
<dbReference type="Gene3D" id="3.90.550.10">
    <property type="entry name" value="Spore Coat Polysaccharide Biosynthesis Protein SpsA, Chain A"/>
    <property type="match status" value="1"/>
</dbReference>
<sequence length="307" mass="34458">MPMFNAARTVTRAIDSVVAQTHGDWELICVDDGSTDGTIELAAAYAPQLGNRILTERLDRNGGPARARNHGLARATGTWVAVLDADDAWRPDRLHMLLTTAAPSGADAVCDNLIGFDDHHGRETVPLFQSLPARLDLPTAVAAEYQGRYNLGYLKPVVRRAFLDQRKIRYDESLRTGEDLLLLLDILAAGGSVACSSRATYIYTTPVGEGSRKLSRSTNTAPRDADLARALERFAERHRMRLSDHDRQALSRRTGYLAAIASISHFRHARLTRDWPTVLRLFIERPEIRRHVWLFLRPKRPSFFQTH</sequence>
<organism evidence="2 3">
    <name type="scientific">Lichenifustis flavocetrariae</name>
    <dbReference type="NCBI Taxonomy" id="2949735"/>
    <lineage>
        <taxon>Bacteria</taxon>
        <taxon>Pseudomonadati</taxon>
        <taxon>Pseudomonadota</taxon>
        <taxon>Alphaproteobacteria</taxon>
        <taxon>Hyphomicrobiales</taxon>
        <taxon>Lichenihabitantaceae</taxon>
        <taxon>Lichenifustis</taxon>
    </lineage>
</organism>
<dbReference type="SUPFAM" id="SSF53448">
    <property type="entry name" value="Nucleotide-diphospho-sugar transferases"/>
    <property type="match status" value="1"/>
</dbReference>
<feature type="domain" description="Glycosyltransferase 2-like" evidence="1">
    <location>
        <begin position="1"/>
        <end position="123"/>
    </location>
</feature>
<dbReference type="CDD" id="cd00761">
    <property type="entry name" value="Glyco_tranf_GTA_type"/>
    <property type="match status" value="1"/>
</dbReference>
<proteinExistence type="predicted"/>
<keyword evidence="3" id="KW-1185">Reference proteome</keyword>
<name>A0AA41YZU0_9HYPH</name>
<reference evidence="2" key="1">
    <citation type="submission" date="2022-05" db="EMBL/GenBank/DDBJ databases">
        <authorList>
            <person name="Pankratov T."/>
        </authorList>
    </citation>
    <scope>NUCLEOTIDE SEQUENCE</scope>
    <source>
        <strain evidence="2">BP6-180914</strain>
    </source>
</reference>
<dbReference type="InterPro" id="IPR050834">
    <property type="entry name" value="Glycosyltransf_2"/>
</dbReference>
<dbReference type="RefSeq" id="WP_282587973.1">
    <property type="nucleotide sequence ID" value="NZ_JAMOIM010000029.1"/>
</dbReference>